<dbReference type="RefSeq" id="WP_229591046.1">
    <property type="nucleotide sequence ID" value="NZ_AP024485.1"/>
</dbReference>
<dbReference type="InterPro" id="IPR043132">
    <property type="entry name" value="BCAT-like_C"/>
</dbReference>
<comment type="pathway">
    <text evidence="2">Amino-acid biosynthesis; L-valine biosynthesis; L-valine from pyruvate: step 4/4.</text>
</comment>
<dbReference type="Proteomes" id="UP001053296">
    <property type="component" value="Chromosome"/>
</dbReference>
<dbReference type="Gene3D" id="3.30.470.10">
    <property type="match status" value="1"/>
</dbReference>
<dbReference type="PANTHER" id="PTHR42743">
    <property type="entry name" value="AMINO-ACID AMINOTRANSFERASE"/>
    <property type="match status" value="1"/>
</dbReference>
<dbReference type="Gene3D" id="3.20.10.10">
    <property type="entry name" value="D-amino Acid Aminotransferase, subunit A, domain 2"/>
    <property type="match status" value="1"/>
</dbReference>
<sequence>MIHYHDNSYTREGVHLDPTAPAFRYGAGFFETIYYNGLKVCHLNLHLDRLLHSLRAFEVPYESVNFEEVIEQVLNRNGLLGQTARINIFYPIENKGATPVIMAVPHEPKPYKAYRLCVCNDRHVSVLNAQKTTNYMFFHLAMQQAKARGFDDTALFDFDDNLLESTTGALVFQKEGQFVTVDSPYCLPSTALAVAHTVLDILPARLSKEELASFRHAYILNSVIGMRPVVAIGETAFVPDDDTCITVMDAVLKG</sequence>
<comment type="catalytic activity">
    <reaction evidence="6">
        <text>L-valine + 2-oxoglutarate = 3-methyl-2-oxobutanoate + L-glutamate</text>
        <dbReference type="Rhea" id="RHEA:24813"/>
        <dbReference type="ChEBI" id="CHEBI:11851"/>
        <dbReference type="ChEBI" id="CHEBI:16810"/>
        <dbReference type="ChEBI" id="CHEBI:29985"/>
        <dbReference type="ChEBI" id="CHEBI:57762"/>
        <dbReference type="EC" id="2.6.1.42"/>
    </reaction>
</comment>
<organism evidence="9 10">
    <name type="scientific">Pseudodesulfovibrio sediminis</name>
    <dbReference type="NCBI Taxonomy" id="2810563"/>
    <lineage>
        <taxon>Bacteria</taxon>
        <taxon>Pseudomonadati</taxon>
        <taxon>Thermodesulfobacteriota</taxon>
        <taxon>Desulfovibrionia</taxon>
        <taxon>Desulfovibrionales</taxon>
        <taxon>Desulfovibrionaceae</taxon>
    </lineage>
</organism>
<keyword evidence="10" id="KW-1185">Reference proteome</keyword>
<name>A0ABN6EUD0_9BACT</name>
<evidence type="ECO:0000256" key="3">
    <source>
        <dbReference type="ARBA" id="ARBA00005072"/>
    </source>
</evidence>
<dbReference type="InterPro" id="IPR043131">
    <property type="entry name" value="BCAT-like_N"/>
</dbReference>
<evidence type="ECO:0000256" key="1">
    <source>
        <dbReference type="ARBA" id="ARBA00004824"/>
    </source>
</evidence>
<comment type="catalytic activity">
    <reaction evidence="8">
        <text>L-leucine + 2-oxoglutarate = 4-methyl-2-oxopentanoate + L-glutamate</text>
        <dbReference type="Rhea" id="RHEA:18321"/>
        <dbReference type="ChEBI" id="CHEBI:16810"/>
        <dbReference type="ChEBI" id="CHEBI:17865"/>
        <dbReference type="ChEBI" id="CHEBI:29985"/>
        <dbReference type="ChEBI" id="CHEBI:57427"/>
        <dbReference type="EC" id="2.6.1.42"/>
    </reaction>
</comment>
<evidence type="ECO:0000256" key="2">
    <source>
        <dbReference type="ARBA" id="ARBA00004931"/>
    </source>
</evidence>
<evidence type="ECO:0000256" key="8">
    <source>
        <dbReference type="ARBA" id="ARBA00049229"/>
    </source>
</evidence>
<evidence type="ECO:0000313" key="9">
    <source>
        <dbReference type="EMBL" id="BCS89057.1"/>
    </source>
</evidence>
<dbReference type="InterPro" id="IPR036038">
    <property type="entry name" value="Aminotransferase-like"/>
</dbReference>
<accession>A0ABN6EUD0</accession>
<protein>
    <recommendedName>
        <fullName evidence="5">branched-chain-amino-acid transaminase</fullName>
        <ecNumber evidence="5">2.6.1.42</ecNumber>
    </recommendedName>
</protein>
<comment type="catalytic activity">
    <reaction evidence="7">
        <text>L-isoleucine + 2-oxoglutarate = (S)-3-methyl-2-oxopentanoate + L-glutamate</text>
        <dbReference type="Rhea" id="RHEA:24801"/>
        <dbReference type="ChEBI" id="CHEBI:16810"/>
        <dbReference type="ChEBI" id="CHEBI:29985"/>
        <dbReference type="ChEBI" id="CHEBI:35146"/>
        <dbReference type="ChEBI" id="CHEBI:58045"/>
        <dbReference type="EC" id="2.6.1.42"/>
    </reaction>
</comment>
<dbReference type="InterPro" id="IPR001544">
    <property type="entry name" value="Aminotrans_IV"/>
</dbReference>
<dbReference type="InterPro" id="IPR050571">
    <property type="entry name" value="Class-IV_PLP-Dep_Aminotrnsfr"/>
</dbReference>
<evidence type="ECO:0000256" key="7">
    <source>
        <dbReference type="ARBA" id="ARBA00048798"/>
    </source>
</evidence>
<dbReference type="EC" id="2.6.1.42" evidence="5"/>
<reference evidence="9" key="1">
    <citation type="journal article" date="2022" name="Arch. Microbiol.">
        <title>Pseudodesulfovibrio sediminis sp. nov., a mesophilic and neutrophilic sulfate-reducing bacterium isolated from sediment of a brackish lake.</title>
        <authorList>
            <person name="Takahashi A."/>
            <person name="Kojima H."/>
            <person name="Watanabe M."/>
            <person name="Fukui M."/>
        </authorList>
    </citation>
    <scope>NUCLEOTIDE SEQUENCE</scope>
    <source>
        <strain evidence="9">SF6</strain>
    </source>
</reference>
<comment type="pathway">
    <text evidence="3">Amino-acid biosynthesis; L-leucine biosynthesis; L-leucine from 3-methyl-2-oxobutanoate: step 4/4.</text>
</comment>
<evidence type="ECO:0000256" key="5">
    <source>
        <dbReference type="ARBA" id="ARBA00013053"/>
    </source>
</evidence>
<comment type="similarity">
    <text evidence="4">Belongs to the class-IV pyridoxal-phosphate-dependent aminotransferase family.</text>
</comment>
<evidence type="ECO:0000256" key="4">
    <source>
        <dbReference type="ARBA" id="ARBA00009320"/>
    </source>
</evidence>
<dbReference type="PANTHER" id="PTHR42743:SF11">
    <property type="entry name" value="AMINODEOXYCHORISMATE LYASE"/>
    <property type="match status" value="1"/>
</dbReference>
<dbReference type="SUPFAM" id="SSF56752">
    <property type="entry name" value="D-aminoacid aminotransferase-like PLP-dependent enzymes"/>
    <property type="match status" value="1"/>
</dbReference>
<proteinExistence type="inferred from homology"/>
<evidence type="ECO:0000256" key="6">
    <source>
        <dbReference type="ARBA" id="ARBA00048212"/>
    </source>
</evidence>
<dbReference type="EMBL" id="AP024485">
    <property type="protein sequence ID" value="BCS89057.1"/>
    <property type="molecule type" value="Genomic_DNA"/>
</dbReference>
<evidence type="ECO:0000313" key="10">
    <source>
        <dbReference type="Proteomes" id="UP001053296"/>
    </source>
</evidence>
<dbReference type="Pfam" id="PF01063">
    <property type="entry name" value="Aminotran_4"/>
    <property type="match status" value="1"/>
</dbReference>
<comment type="pathway">
    <text evidence="1">Amino-acid biosynthesis; L-isoleucine biosynthesis; L-isoleucine from 2-oxobutanoate: step 4/4.</text>
</comment>
<gene>
    <name evidence="9" type="ORF">PSDVSF_22990</name>
</gene>